<dbReference type="InterPro" id="IPR027417">
    <property type="entry name" value="P-loop_NTPase"/>
</dbReference>
<evidence type="ECO:0000313" key="1">
    <source>
        <dbReference type="EMBL" id="KKN32671.1"/>
    </source>
</evidence>
<reference evidence="1" key="1">
    <citation type="journal article" date="2015" name="Nature">
        <title>Complex archaea that bridge the gap between prokaryotes and eukaryotes.</title>
        <authorList>
            <person name="Spang A."/>
            <person name="Saw J.H."/>
            <person name="Jorgensen S.L."/>
            <person name="Zaremba-Niedzwiedzka K."/>
            <person name="Martijn J."/>
            <person name="Lind A.E."/>
            <person name="van Eijk R."/>
            <person name="Schleper C."/>
            <person name="Guy L."/>
            <person name="Ettema T.J."/>
        </authorList>
    </citation>
    <scope>NUCLEOTIDE SEQUENCE</scope>
</reference>
<protein>
    <submittedName>
        <fullName evidence="1">Uncharacterized protein</fullName>
    </submittedName>
</protein>
<dbReference type="Pfam" id="PF03237">
    <property type="entry name" value="Terminase_6N"/>
    <property type="match status" value="1"/>
</dbReference>
<dbReference type="Gene3D" id="3.40.50.300">
    <property type="entry name" value="P-loop containing nucleotide triphosphate hydrolases"/>
    <property type="match status" value="1"/>
</dbReference>
<sequence>MLSDETLAGPLETKADTPYLHLVPKGYYANLEFRARMIRLGSSSREAAENLWIMCSRDILFYVNTFVWTHDPRKKPTELPFITYDYQDEAILEIVRCIEEGEDLPIEKSRDMGATWMVLVAFEWFWHFRSFNNFLVVSRNQGLVDSSGSPDTLFWKLDFLLEKQPGWLKPPVSRILLHIQNLETGSVIDGESTTGDVARGGRYTSILLDEFASVPDGQKVLSASRDATRSRIINSTPKGRGNAFYRFVAKAANKLTLHWSLHPEKAKGLSCDAEGKPTSPWYEREKLRASHPMEIAQELDIDYLTSDYVFFSVPTLERLKTEDCRIPFFCGDIEFNMQTLQPMADAFIDRERGPLNLWIFPKQDGNIPAGNYVLGVDISVGTGSSNSVISIGDKNTGQKVAEYVNAHL</sequence>
<proteinExistence type="predicted"/>
<organism evidence="1">
    <name type="scientific">marine sediment metagenome</name>
    <dbReference type="NCBI Taxonomy" id="412755"/>
    <lineage>
        <taxon>unclassified sequences</taxon>
        <taxon>metagenomes</taxon>
        <taxon>ecological metagenomes</taxon>
    </lineage>
</organism>
<name>A0A0F9S6H6_9ZZZZ</name>
<dbReference type="EMBL" id="LAZR01002235">
    <property type="protein sequence ID" value="KKN32671.1"/>
    <property type="molecule type" value="Genomic_DNA"/>
</dbReference>
<comment type="caution">
    <text evidence="1">The sequence shown here is derived from an EMBL/GenBank/DDBJ whole genome shotgun (WGS) entry which is preliminary data.</text>
</comment>
<dbReference type="AlphaFoldDB" id="A0A0F9S6H6"/>
<dbReference type="Gene3D" id="3.30.420.240">
    <property type="match status" value="1"/>
</dbReference>
<feature type="non-terminal residue" evidence="1">
    <location>
        <position position="408"/>
    </location>
</feature>
<accession>A0A0F9S6H6</accession>
<gene>
    <name evidence="1" type="ORF">LCGC14_0811320</name>
</gene>